<evidence type="ECO:0000313" key="3">
    <source>
        <dbReference type="Proteomes" id="UP001501084"/>
    </source>
</evidence>
<keyword evidence="1" id="KW-0812">Transmembrane</keyword>
<dbReference type="Proteomes" id="UP001501084">
    <property type="component" value="Unassembled WGS sequence"/>
</dbReference>
<reference evidence="2 3" key="1">
    <citation type="journal article" date="2019" name="Int. J. Syst. Evol. Microbiol.">
        <title>The Global Catalogue of Microorganisms (GCM) 10K type strain sequencing project: providing services to taxonomists for standard genome sequencing and annotation.</title>
        <authorList>
            <consortium name="The Broad Institute Genomics Platform"/>
            <consortium name="The Broad Institute Genome Sequencing Center for Infectious Disease"/>
            <person name="Wu L."/>
            <person name="Ma J."/>
        </authorList>
    </citation>
    <scope>NUCLEOTIDE SEQUENCE [LARGE SCALE GENOMIC DNA]</scope>
    <source>
        <strain evidence="2 3">JCM 14919</strain>
    </source>
</reference>
<feature type="transmembrane region" description="Helical" evidence="1">
    <location>
        <begin position="47"/>
        <end position="67"/>
    </location>
</feature>
<proteinExistence type="predicted"/>
<protein>
    <recommendedName>
        <fullName evidence="4">Zinc ribbon protein</fullName>
    </recommendedName>
</protein>
<evidence type="ECO:0000256" key="1">
    <source>
        <dbReference type="SAM" id="Phobius"/>
    </source>
</evidence>
<feature type="transmembrane region" description="Helical" evidence="1">
    <location>
        <begin position="21"/>
        <end position="41"/>
    </location>
</feature>
<evidence type="ECO:0008006" key="4">
    <source>
        <dbReference type="Google" id="ProtNLM"/>
    </source>
</evidence>
<keyword evidence="1" id="KW-0472">Membrane</keyword>
<organism evidence="2 3">
    <name type="scientific">Leucobacter alluvii</name>
    <dbReference type="NCBI Taxonomy" id="340321"/>
    <lineage>
        <taxon>Bacteria</taxon>
        <taxon>Bacillati</taxon>
        <taxon>Actinomycetota</taxon>
        <taxon>Actinomycetes</taxon>
        <taxon>Micrococcales</taxon>
        <taxon>Microbacteriaceae</taxon>
        <taxon>Leucobacter</taxon>
    </lineage>
</organism>
<comment type="caution">
    <text evidence="2">The sequence shown here is derived from an EMBL/GenBank/DDBJ whole genome shotgun (WGS) entry which is preliminary data.</text>
</comment>
<evidence type="ECO:0000313" key="2">
    <source>
        <dbReference type="EMBL" id="GAA2187333.1"/>
    </source>
</evidence>
<accession>A0ABN3B5G3</accession>
<dbReference type="EMBL" id="BAAAOP010000005">
    <property type="protein sequence ID" value="GAA2187333.1"/>
    <property type="molecule type" value="Genomic_DNA"/>
</dbReference>
<gene>
    <name evidence="2" type="ORF">GCM10009786_11790</name>
</gene>
<name>A0ABN3B5G3_9MICO</name>
<keyword evidence="3" id="KW-1185">Reference proteome</keyword>
<sequence>MGTSQPQRPFRLRWKNLLSLRWWWFTFGGSVFLTVLIGLLSPAIAAALFPFLFILVGFVWLTIPMTCEHCGKMLKSSKAGNVSICHHCHLPVK</sequence>
<keyword evidence="1" id="KW-1133">Transmembrane helix</keyword>